<comment type="caution">
    <text evidence="9">The sequence shown here is derived from an EMBL/GenBank/DDBJ whole genome shotgun (WGS) entry which is preliminary data.</text>
</comment>
<dbReference type="PROSITE" id="PS00027">
    <property type="entry name" value="HOMEOBOX_1"/>
    <property type="match status" value="1"/>
</dbReference>
<name>A0A9D4U952_ADICA</name>
<keyword evidence="2 5" id="KW-0238">DNA-binding</keyword>
<dbReference type="SMART" id="SM01255">
    <property type="entry name" value="KNOX1"/>
    <property type="match status" value="1"/>
</dbReference>
<dbReference type="InterPro" id="IPR005541">
    <property type="entry name" value="KNOX2"/>
</dbReference>
<comment type="similarity">
    <text evidence="6">Belongs to the TALE/KNOX homeobox family.</text>
</comment>
<dbReference type="Pfam" id="PF03789">
    <property type="entry name" value="ELK"/>
    <property type="match status" value="1"/>
</dbReference>
<dbReference type="Proteomes" id="UP000886520">
    <property type="component" value="Chromosome 21"/>
</dbReference>
<dbReference type="SMART" id="SM01188">
    <property type="entry name" value="ELK"/>
    <property type="match status" value="1"/>
</dbReference>
<dbReference type="Pfam" id="PF03790">
    <property type="entry name" value="KNOX1"/>
    <property type="match status" value="1"/>
</dbReference>
<dbReference type="InterPro" id="IPR008422">
    <property type="entry name" value="KN_HD"/>
</dbReference>
<keyword evidence="4 5" id="KW-0539">Nucleus</keyword>
<evidence type="ECO:0000256" key="2">
    <source>
        <dbReference type="ARBA" id="ARBA00023125"/>
    </source>
</evidence>
<feature type="DNA-binding region" description="Homeobox; TALE-type" evidence="5">
    <location>
        <begin position="447"/>
        <end position="510"/>
    </location>
</feature>
<evidence type="ECO:0000256" key="1">
    <source>
        <dbReference type="ARBA" id="ARBA00004123"/>
    </source>
</evidence>
<evidence type="ECO:0000256" key="3">
    <source>
        <dbReference type="ARBA" id="ARBA00023155"/>
    </source>
</evidence>
<evidence type="ECO:0000259" key="8">
    <source>
        <dbReference type="PROSITE" id="PS51213"/>
    </source>
</evidence>
<dbReference type="EMBL" id="JABFUD020000021">
    <property type="protein sequence ID" value="KAI5063450.1"/>
    <property type="molecule type" value="Genomic_DNA"/>
</dbReference>
<dbReference type="InterPro" id="IPR005540">
    <property type="entry name" value="KNOX1"/>
</dbReference>
<dbReference type="Pfam" id="PF05920">
    <property type="entry name" value="Homeobox_KN"/>
    <property type="match status" value="1"/>
</dbReference>
<dbReference type="PROSITE" id="PS50071">
    <property type="entry name" value="HOMEOBOX_2"/>
    <property type="match status" value="1"/>
</dbReference>
<gene>
    <name evidence="9" type="ORF">GOP47_0021997</name>
</gene>
<keyword evidence="10" id="KW-1185">Reference proteome</keyword>
<accession>A0A9D4U952</accession>
<dbReference type="Pfam" id="PF03791">
    <property type="entry name" value="KNOX2"/>
    <property type="match status" value="1"/>
</dbReference>
<evidence type="ECO:0000259" key="7">
    <source>
        <dbReference type="PROSITE" id="PS50071"/>
    </source>
</evidence>
<evidence type="ECO:0000256" key="6">
    <source>
        <dbReference type="PROSITE-ProRule" id="PRU00559"/>
    </source>
</evidence>
<dbReference type="GO" id="GO:0005634">
    <property type="term" value="C:nucleus"/>
    <property type="evidence" value="ECO:0007669"/>
    <property type="project" value="UniProtKB-SubCell"/>
</dbReference>
<dbReference type="InterPro" id="IPR050224">
    <property type="entry name" value="TALE_homeobox"/>
</dbReference>
<dbReference type="SUPFAM" id="SSF46689">
    <property type="entry name" value="Homeodomain-like"/>
    <property type="match status" value="1"/>
</dbReference>
<evidence type="ECO:0000313" key="10">
    <source>
        <dbReference type="Proteomes" id="UP000886520"/>
    </source>
</evidence>
<dbReference type="GO" id="GO:0000981">
    <property type="term" value="F:DNA-binding transcription factor activity, RNA polymerase II-specific"/>
    <property type="evidence" value="ECO:0007669"/>
    <property type="project" value="InterPro"/>
</dbReference>
<keyword evidence="3 5" id="KW-0371">Homeobox</keyword>
<dbReference type="GO" id="GO:0003677">
    <property type="term" value="F:DNA binding"/>
    <property type="evidence" value="ECO:0007669"/>
    <property type="project" value="UniProtKB-UniRule"/>
</dbReference>
<protein>
    <submittedName>
        <fullName evidence="9">Uncharacterized protein</fullName>
    </submittedName>
</protein>
<comment type="subcellular location">
    <subcellularLocation>
        <location evidence="1 5">Nucleus</location>
    </subcellularLocation>
</comment>
<reference evidence="9" key="1">
    <citation type="submission" date="2021-01" db="EMBL/GenBank/DDBJ databases">
        <title>Adiantum capillus-veneris genome.</title>
        <authorList>
            <person name="Fang Y."/>
            <person name="Liao Q."/>
        </authorList>
    </citation>
    <scope>NUCLEOTIDE SEQUENCE</scope>
    <source>
        <strain evidence="9">H3</strain>
        <tissue evidence="9">Leaf</tissue>
    </source>
</reference>
<evidence type="ECO:0000313" key="9">
    <source>
        <dbReference type="EMBL" id="KAI5063450.1"/>
    </source>
</evidence>
<dbReference type="InterPro" id="IPR005539">
    <property type="entry name" value="ELK_dom"/>
</dbReference>
<dbReference type="PANTHER" id="PTHR11850">
    <property type="entry name" value="HOMEOBOX PROTEIN TRANSCRIPTION FACTORS"/>
    <property type="match status" value="1"/>
</dbReference>
<dbReference type="InterPro" id="IPR001356">
    <property type="entry name" value="HD"/>
</dbReference>
<evidence type="ECO:0000256" key="5">
    <source>
        <dbReference type="PROSITE-ProRule" id="PRU00108"/>
    </source>
</evidence>
<dbReference type="Gene3D" id="1.10.10.60">
    <property type="entry name" value="Homeodomain-like"/>
    <property type="match status" value="1"/>
</dbReference>
<dbReference type="CDD" id="cd00086">
    <property type="entry name" value="homeodomain"/>
    <property type="match status" value="1"/>
</dbReference>
<dbReference type="InterPro" id="IPR009057">
    <property type="entry name" value="Homeodomain-like_sf"/>
</dbReference>
<feature type="domain" description="ELK" evidence="8">
    <location>
        <begin position="426"/>
        <end position="446"/>
    </location>
</feature>
<dbReference type="AlphaFoldDB" id="A0A9D4U952"/>
<dbReference type="PROSITE" id="PS51213">
    <property type="entry name" value="ELK"/>
    <property type="match status" value="1"/>
</dbReference>
<dbReference type="OrthoDB" id="10056939at2759"/>
<dbReference type="SMART" id="SM01256">
    <property type="entry name" value="KNOX2"/>
    <property type="match status" value="1"/>
</dbReference>
<evidence type="ECO:0000256" key="4">
    <source>
        <dbReference type="ARBA" id="ARBA00023242"/>
    </source>
</evidence>
<proteinExistence type="inferred from homology"/>
<dbReference type="InterPro" id="IPR017970">
    <property type="entry name" value="Homeobox_CS"/>
</dbReference>
<feature type="domain" description="Homeobox" evidence="7">
    <location>
        <begin position="446"/>
        <end position="509"/>
    </location>
</feature>
<dbReference type="SMART" id="SM00389">
    <property type="entry name" value="HOX"/>
    <property type="match status" value="1"/>
</dbReference>
<sequence>MKMDLTAGAANQLLVSHYNGMSCSMQEETSLPSYGPMMALMTAEQLDLDKKCEQQQGVPAASTHFMHDYYSDAYPVTVLQGDNSRLPQELSYEQLAMASCVQAPAVDILACAQVDQFTHQGHGDEDDDLEEEGELSLRRMHVQPGVPAAAARTVISRKSERPKTRVCHGNAAVLSSHEVSSLDDIVESGDIAAGHVDIKSAAKEEIAIITDQSCNASSIVDTNDQGRIRERIAAHPEYCRLVLAYISCRKVGAPPDVARRLDELSQEYERSPELLSMVSKEAAAPDPELDHFMKAYCHALQHYEEELSKPFNEAMAFLQKVELQISQLVMTSGTSTTLPGNEGSMSIVVHGDEKGQWQLGEQTLAQGGELGEVEEEIGEEDQDEEEEEGGGEVLDFAESMEAAATACDNNNMMMMAQEQQAAEEKQLKEQLLRKYRGYITTLKHEFMKKKKKGKLPKDARQRLLDWWHQHYKWPYPSETEKVTLAEATGLDQKQINNWFINQRKRHWKPSDQDMRYVMVNGQDPPMQDTSTCKLDQLT</sequence>
<organism evidence="9 10">
    <name type="scientific">Adiantum capillus-veneris</name>
    <name type="common">Maidenhair fern</name>
    <dbReference type="NCBI Taxonomy" id="13818"/>
    <lineage>
        <taxon>Eukaryota</taxon>
        <taxon>Viridiplantae</taxon>
        <taxon>Streptophyta</taxon>
        <taxon>Embryophyta</taxon>
        <taxon>Tracheophyta</taxon>
        <taxon>Polypodiopsida</taxon>
        <taxon>Polypodiidae</taxon>
        <taxon>Polypodiales</taxon>
        <taxon>Pteridineae</taxon>
        <taxon>Pteridaceae</taxon>
        <taxon>Vittarioideae</taxon>
        <taxon>Adiantum</taxon>
    </lineage>
</organism>